<dbReference type="HAMAP" id="MF_00922">
    <property type="entry name" value="OM_assembly_BamD"/>
    <property type="match status" value="1"/>
</dbReference>
<dbReference type="PANTHER" id="PTHR37423:SF1">
    <property type="entry name" value="OUTER MEMBRANE PROTEIN ASSEMBLY FACTOR BAMD"/>
    <property type="match status" value="1"/>
</dbReference>
<dbReference type="InterPro" id="IPR011990">
    <property type="entry name" value="TPR-like_helical_dom_sf"/>
</dbReference>
<dbReference type="RefSeq" id="WP_284152895.1">
    <property type="nucleotide sequence ID" value="NZ_AP025516.1"/>
</dbReference>
<accession>A0ABN6M1S7</accession>
<dbReference type="Gene3D" id="1.25.40.10">
    <property type="entry name" value="Tetratricopeptide repeat domain"/>
    <property type="match status" value="1"/>
</dbReference>
<evidence type="ECO:0000256" key="3">
    <source>
        <dbReference type="ARBA" id="ARBA00023139"/>
    </source>
</evidence>
<dbReference type="PANTHER" id="PTHR37423">
    <property type="entry name" value="SOLUBLE LYTIC MUREIN TRANSGLYCOSYLASE-RELATED"/>
    <property type="match status" value="1"/>
</dbReference>
<feature type="domain" description="Outer membrane lipoprotein BamD-like" evidence="6">
    <location>
        <begin position="56"/>
        <end position="230"/>
    </location>
</feature>
<evidence type="ECO:0000256" key="2">
    <source>
        <dbReference type="ARBA" id="ARBA00023136"/>
    </source>
</evidence>
<keyword evidence="1" id="KW-0732">Signal</keyword>
<name>A0ABN6M1S7_9BACT</name>
<dbReference type="SUPFAM" id="SSF48452">
    <property type="entry name" value="TPR-like"/>
    <property type="match status" value="1"/>
</dbReference>
<dbReference type="InterPro" id="IPR039565">
    <property type="entry name" value="BamD-like"/>
</dbReference>
<dbReference type="EMBL" id="AP025516">
    <property type="protein sequence ID" value="BDD85761.1"/>
    <property type="molecule type" value="Genomic_DNA"/>
</dbReference>
<sequence>MSQTTPRTTIVSRRASACWSSRYCLLIAAWSIFSLTGCSGIKGLFNFEEQAQVHLPAEQLIMKGMDEFNVGKYYLALDYFNEILDRYPFSPEASLAELKAADANYFMGRYAEALVLYREFEERHPTNEAIPYVMYQKAMCHYQRIDTIDRDISGATDAIQAFRELLRAYPTSPYTEEARARIAAANEFLVNYEFNVVQFFLRTKEYSQAEARLNYILAVYPDSRIAPRAQELLELIQAGKPPAAGFARWFQGLSLPDWMNFLSD</sequence>
<keyword evidence="3" id="KW-0564">Palmitate</keyword>
<evidence type="ECO:0000313" key="7">
    <source>
        <dbReference type="EMBL" id="BDD85761.1"/>
    </source>
</evidence>
<evidence type="ECO:0000256" key="4">
    <source>
        <dbReference type="ARBA" id="ARBA00023237"/>
    </source>
</evidence>
<dbReference type="NCBIfam" id="TIGR03302">
    <property type="entry name" value="OM_YfiO"/>
    <property type="match status" value="1"/>
</dbReference>
<proteinExistence type="inferred from homology"/>
<dbReference type="InterPro" id="IPR017689">
    <property type="entry name" value="BamD"/>
</dbReference>
<evidence type="ECO:0000313" key="8">
    <source>
        <dbReference type="Proteomes" id="UP000830055"/>
    </source>
</evidence>
<dbReference type="Proteomes" id="UP000830055">
    <property type="component" value="Chromosome"/>
</dbReference>
<dbReference type="Pfam" id="PF13525">
    <property type="entry name" value="YfiO"/>
    <property type="match status" value="1"/>
</dbReference>
<keyword evidence="4" id="KW-0998">Cell outer membrane</keyword>
<protein>
    <submittedName>
        <fullName evidence="7">Outer membrane protein assembly factor BamD</fullName>
    </submittedName>
</protein>
<organism evidence="7 8">
    <name type="scientific">Desulfofustis limnaeus</name>
    <dbReference type="NCBI Taxonomy" id="2740163"/>
    <lineage>
        <taxon>Bacteria</taxon>
        <taxon>Pseudomonadati</taxon>
        <taxon>Thermodesulfobacteriota</taxon>
        <taxon>Desulfobulbia</taxon>
        <taxon>Desulfobulbales</taxon>
        <taxon>Desulfocapsaceae</taxon>
        <taxon>Desulfofustis</taxon>
    </lineage>
</organism>
<gene>
    <name evidence="7" type="primary">bamD</name>
    <name evidence="7" type="ORF">DPPLL_01260</name>
</gene>
<keyword evidence="5" id="KW-0449">Lipoprotein</keyword>
<keyword evidence="8" id="KW-1185">Reference proteome</keyword>
<reference evidence="7 8" key="1">
    <citation type="submission" date="2022-01" db="EMBL/GenBank/DDBJ databases">
        <title>Desulfofustis limnae sp. nov., a novel mesophilic sulfate-reducing bacterium isolated from marsh soil.</title>
        <authorList>
            <person name="Watanabe M."/>
            <person name="Takahashi A."/>
            <person name="Kojima H."/>
            <person name="Fukui M."/>
        </authorList>
    </citation>
    <scope>NUCLEOTIDE SEQUENCE [LARGE SCALE GENOMIC DNA]</scope>
    <source>
        <strain evidence="7 8">PPLL</strain>
    </source>
</reference>
<evidence type="ECO:0000256" key="5">
    <source>
        <dbReference type="ARBA" id="ARBA00023288"/>
    </source>
</evidence>
<evidence type="ECO:0000259" key="6">
    <source>
        <dbReference type="Pfam" id="PF13525"/>
    </source>
</evidence>
<evidence type="ECO:0000256" key="1">
    <source>
        <dbReference type="ARBA" id="ARBA00022729"/>
    </source>
</evidence>
<keyword evidence="2" id="KW-0472">Membrane</keyword>